<accession>D4F7V6</accession>
<keyword evidence="1" id="KW-0472">Membrane</keyword>
<dbReference type="HOGENOM" id="CLU_144672_1_0_6"/>
<feature type="transmembrane region" description="Helical" evidence="1">
    <location>
        <begin position="77"/>
        <end position="96"/>
    </location>
</feature>
<protein>
    <recommendedName>
        <fullName evidence="4">Copper resistance protein</fullName>
    </recommendedName>
</protein>
<sequence>MGVAMVRQTRMAKVLLALACLVVLVCTSQRMAGVPQLSVSPSWAASSFSLSDSQEEGSAPAACSLGVKMLLSAPPLAVEHLALALLTFLLLLLCPLRRLSDLIGHRPPVCSPAQRRLHLRLCVFRE</sequence>
<dbReference type="EMBL" id="ADGK01000243">
    <property type="protein sequence ID" value="EFE22152.1"/>
    <property type="molecule type" value="Genomic_DNA"/>
</dbReference>
<gene>
    <name evidence="2" type="ORF">EDWATA_02842</name>
</gene>
<evidence type="ECO:0000256" key="1">
    <source>
        <dbReference type="SAM" id="Phobius"/>
    </source>
</evidence>
<keyword evidence="1" id="KW-1133">Transmembrane helix</keyword>
<keyword evidence="1" id="KW-0812">Transmembrane</keyword>
<evidence type="ECO:0000313" key="3">
    <source>
        <dbReference type="Proteomes" id="UP000003692"/>
    </source>
</evidence>
<organism evidence="2 3">
    <name type="scientific">Edwardsiella tarda ATCC 23685</name>
    <dbReference type="NCBI Taxonomy" id="500638"/>
    <lineage>
        <taxon>Bacteria</taxon>
        <taxon>Pseudomonadati</taxon>
        <taxon>Pseudomonadota</taxon>
        <taxon>Gammaproteobacteria</taxon>
        <taxon>Enterobacterales</taxon>
        <taxon>Hafniaceae</taxon>
        <taxon>Edwardsiella</taxon>
    </lineage>
</organism>
<dbReference type="AlphaFoldDB" id="D4F7V6"/>
<reference evidence="2 3" key="1">
    <citation type="submission" date="2010-02" db="EMBL/GenBank/DDBJ databases">
        <authorList>
            <person name="Weinstock G."/>
            <person name="Sodergren E."/>
            <person name="Clifton S."/>
            <person name="Fulton L."/>
            <person name="Fulton B."/>
            <person name="Courtney L."/>
            <person name="Fronick C."/>
            <person name="Harrison M."/>
            <person name="Strong C."/>
            <person name="Farmer C."/>
            <person name="Delahaunty K."/>
            <person name="Markovic C."/>
            <person name="Hall O."/>
            <person name="Minx P."/>
            <person name="Tomlinson C."/>
            <person name="Mitreva M."/>
            <person name="Nelson J."/>
            <person name="Hou S."/>
            <person name="Wollam A."/>
            <person name="Pepin K.H."/>
            <person name="Johnson M."/>
            <person name="Bhonagiri V."/>
            <person name="Zhang X."/>
            <person name="Suruliraj S."/>
            <person name="Warren W."/>
            <person name="Chinwalla A."/>
            <person name="Mardis E.R."/>
            <person name="Wilson R.K."/>
        </authorList>
    </citation>
    <scope>NUCLEOTIDE SEQUENCE [LARGE SCALE GENOMIC DNA]</scope>
    <source>
        <strain evidence="2 3">ATCC 23685</strain>
    </source>
</reference>
<name>D4F7V6_EDWTA</name>
<evidence type="ECO:0000313" key="2">
    <source>
        <dbReference type="EMBL" id="EFE22152.1"/>
    </source>
</evidence>
<dbReference type="Proteomes" id="UP000003692">
    <property type="component" value="Unassembled WGS sequence"/>
</dbReference>
<evidence type="ECO:0008006" key="4">
    <source>
        <dbReference type="Google" id="ProtNLM"/>
    </source>
</evidence>
<proteinExistence type="predicted"/>
<comment type="caution">
    <text evidence="2">The sequence shown here is derived from an EMBL/GenBank/DDBJ whole genome shotgun (WGS) entry which is preliminary data.</text>
</comment>